<evidence type="ECO:0000313" key="3">
    <source>
        <dbReference type="Proteomes" id="UP001221757"/>
    </source>
</evidence>
<feature type="chain" id="PRO_5042104891" evidence="1">
    <location>
        <begin position="22"/>
        <end position="285"/>
    </location>
</feature>
<gene>
    <name evidence="2" type="ORF">B0H17DRAFT_1043504</name>
</gene>
<evidence type="ECO:0000313" key="2">
    <source>
        <dbReference type="EMBL" id="KAJ7702281.1"/>
    </source>
</evidence>
<dbReference type="EMBL" id="JARKIE010000015">
    <property type="protein sequence ID" value="KAJ7702281.1"/>
    <property type="molecule type" value="Genomic_DNA"/>
</dbReference>
<organism evidence="2 3">
    <name type="scientific">Mycena rosella</name>
    <name type="common">Pink bonnet</name>
    <name type="synonym">Agaricus rosellus</name>
    <dbReference type="NCBI Taxonomy" id="1033263"/>
    <lineage>
        <taxon>Eukaryota</taxon>
        <taxon>Fungi</taxon>
        <taxon>Dikarya</taxon>
        <taxon>Basidiomycota</taxon>
        <taxon>Agaricomycotina</taxon>
        <taxon>Agaricomycetes</taxon>
        <taxon>Agaricomycetidae</taxon>
        <taxon>Agaricales</taxon>
        <taxon>Marasmiineae</taxon>
        <taxon>Mycenaceae</taxon>
        <taxon>Mycena</taxon>
    </lineage>
</organism>
<accession>A0AAD7DYX9</accession>
<dbReference type="AlphaFoldDB" id="A0AAD7DYX9"/>
<keyword evidence="1" id="KW-0732">Signal</keyword>
<reference evidence="2" key="1">
    <citation type="submission" date="2023-03" db="EMBL/GenBank/DDBJ databases">
        <title>Massive genome expansion in bonnet fungi (Mycena s.s.) driven by repeated elements and novel gene families across ecological guilds.</title>
        <authorList>
            <consortium name="Lawrence Berkeley National Laboratory"/>
            <person name="Harder C.B."/>
            <person name="Miyauchi S."/>
            <person name="Viragh M."/>
            <person name="Kuo A."/>
            <person name="Thoen E."/>
            <person name="Andreopoulos B."/>
            <person name="Lu D."/>
            <person name="Skrede I."/>
            <person name="Drula E."/>
            <person name="Henrissat B."/>
            <person name="Morin E."/>
            <person name="Kohler A."/>
            <person name="Barry K."/>
            <person name="LaButti K."/>
            <person name="Morin E."/>
            <person name="Salamov A."/>
            <person name="Lipzen A."/>
            <person name="Mereny Z."/>
            <person name="Hegedus B."/>
            <person name="Baldrian P."/>
            <person name="Stursova M."/>
            <person name="Weitz H."/>
            <person name="Taylor A."/>
            <person name="Grigoriev I.V."/>
            <person name="Nagy L.G."/>
            <person name="Martin F."/>
            <person name="Kauserud H."/>
        </authorList>
    </citation>
    <scope>NUCLEOTIDE SEQUENCE</scope>
    <source>
        <strain evidence="2">CBHHK067</strain>
    </source>
</reference>
<proteinExistence type="predicted"/>
<sequence length="285" mass="30460">MPSLFKIFALLALTAFSGVLAAPQPVFAVRRTVPDCNVATGFEMCLRSKTTRSLPESQSRERIPCSLTNAQRLARHLPLKPPTRLSSARRALASPVPASANSNRGYIQVQSVDANGNPSVVGYVSKTTYVGTQYVVSPSLDNALLVSPNGDRGLLTLNSDTPSPAFLGLVQGRDDTSSSLAQGSFNYLYLASSAQTSPNSTPQDVGNSFRSAYGEPYPAESAVWTVDPMTHSLTAQWINPDGSPAPTISFLQGSAIYFSGDPEVFHQMFGAPVQRIAFVYVPLLA</sequence>
<feature type="signal peptide" evidence="1">
    <location>
        <begin position="1"/>
        <end position="21"/>
    </location>
</feature>
<dbReference type="Proteomes" id="UP001221757">
    <property type="component" value="Unassembled WGS sequence"/>
</dbReference>
<evidence type="ECO:0000256" key="1">
    <source>
        <dbReference type="SAM" id="SignalP"/>
    </source>
</evidence>
<name>A0AAD7DYX9_MYCRO</name>
<keyword evidence="3" id="KW-1185">Reference proteome</keyword>
<protein>
    <submittedName>
        <fullName evidence="2">Uncharacterized protein</fullName>
    </submittedName>
</protein>
<comment type="caution">
    <text evidence="2">The sequence shown here is derived from an EMBL/GenBank/DDBJ whole genome shotgun (WGS) entry which is preliminary data.</text>
</comment>